<comment type="caution">
    <text evidence="1">The sequence shown here is derived from an EMBL/GenBank/DDBJ whole genome shotgun (WGS) entry which is preliminary data.</text>
</comment>
<organism evidence="1 2">
    <name type="scientific">Sphaerodactylus townsendi</name>
    <dbReference type="NCBI Taxonomy" id="933632"/>
    <lineage>
        <taxon>Eukaryota</taxon>
        <taxon>Metazoa</taxon>
        <taxon>Chordata</taxon>
        <taxon>Craniata</taxon>
        <taxon>Vertebrata</taxon>
        <taxon>Euteleostomi</taxon>
        <taxon>Lepidosauria</taxon>
        <taxon>Squamata</taxon>
        <taxon>Bifurcata</taxon>
        <taxon>Gekkota</taxon>
        <taxon>Sphaerodactylidae</taxon>
        <taxon>Sphaerodactylus</taxon>
    </lineage>
</organism>
<reference evidence="1" key="1">
    <citation type="submission" date="2021-08" db="EMBL/GenBank/DDBJ databases">
        <title>The first chromosome-level gecko genome reveals the dynamic sex chromosomes of Neotropical dwarf geckos (Sphaerodactylidae: Sphaerodactylus).</title>
        <authorList>
            <person name="Pinto B.J."/>
            <person name="Keating S.E."/>
            <person name="Gamble T."/>
        </authorList>
    </citation>
    <scope>NUCLEOTIDE SEQUENCE</scope>
    <source>
        <strain evidence="1">TG3544</strain>
    </source>
</reference>
<protein>
    <submittedName>
        <fullName evidence="1">Uncharacterized protein</fullName>
    </submittedName>
</protein>
<proteinExistence type="predicted"/>
<sequence>MCKQGNKQMLSLAVSNGFSEHRTNASLAAAGYCRRLQSNVLYVGQQIFFSPTSRLSCKLHDLAKSFSCAIILSRGPTISSSVVRCTVNLLQIKTNMNIAKGYPPLLNMKRTIVGHLFLDPLGGKIDREKNVKIKGS</sequence>
<keyword evidence="2" id="KW-1185">Reference proteome</keyword>
<gene>
    <name evidence="1" type="ORF">K3G42_029566</name>
</gene>
<dbReference type="Proteomes" id="UP000827872">
    <property type="component" value="Linkage Group LG05"/>
</dbReference>
<evidence type="ECO:0000313" key="2">
    <source>
        <dbReference type="Proteomes" id="UP000827872"/>
    </source>
</evidence>
<dbReference type="EMBL" id="CM037618">
    <property type="protein sequence ID" value="KAH8000849.1"/>
    <property type="molecule type" value="Genomic_DNA"/>
</dbReference>
<accession>A0ACB8F6S2</accession>
<evidence type="ECO:0000313" key="1">
    <source>
        <dbReference type="EMBL" id="KAH8000849.1"/>
    </source>
</evidence>
<name>A0ACB8F6S2_9SAUR</name>